<keyword evidence="5 9" id="KW-0418">Kinase</keyword>
<evidence type="ECO:0000313" key="10">
    <source>
        <dbReference type="Proteomes" id="UP000298787"/>
    </source>
</evidence>
<gene>
    <name evidence="9" type="ORF">D9C73_027594</name>
</gene>
<evidence type="ECO:0000256" key="1">
    <source>
        <dbReference type="ARBA" id="ARBA00012513"/>
    </source>
</evidence>
<organism evidence="9 10">
    <name type="scientific">Collichthys lucidus</name>
    <name type="common">Big head croaker</name>
    <name type="synonym">Sciaena lucida</name>
    <dbReference type="NCBI Taxonomy" id="240159"/>
    <lineage>
        <taxon>Eukaryota</taxon>
        <taxon>Metazoa</taxon>
        <taxon>Chordata</taxon>
        <taxon>Craniata</taxon>
        <taxon>Vertebrata</taxon>
        <taxon>Euteleostomi</taxon>
        <taxon>Actinopterygii</taxon>
        <taxon>Neopterygii</taxon>
        <taxon>Teleostei</taxon>
        <taxon>Neoteleostei</taxon>
        <taxon>Acanthomorphata</taxon>
        <taxon>Eupercaria</taxon>
        <taxon>Sciaenidae</taxon>
        <taxon>Collichthys</taxon>
    </lineage>
</organism>
<dbReference type="InterPro" id="IPR033923">
    <property type="entry name" value="PAK_BD"/>
</dbReference>
<dbReference type="CDD" id="cd01093">
    <property type="entry name" value="CRIB_PAK_like"/>
    <property type="match status" value="1"/>
</dbReference>
<proteinExistence type="predicted"/>
<dbReference type="EMBL" id="ML142789">
    <property type="protein sequence ID" value="TKS65063.1"/>
    <property type="molecule type" value="Genomic_DNA"/>
</dbReference>
<dbReference type="InterPro" id="IPR000095">
    <property type="entry name" value="CRIB_dom"/>
</dbReference>
<dbReference type="Pfam" id="PF00786">
    <property type="entry name" value="PBD"/>
    <property type="match status" value="1"/>
</dbReference>
<name>A0A4U5TUF5_COLLU</name>
<dbReference type="GO" id="GO:0005524">
    <property type="term" value="F:ATP binding"/>
    <property type="evidence" value="ECO:0007669"/>
    <property type="project" value="UniProtKB-KW"/>
</dbReference>
<evidence type="ECO:0000256" key="5">
    <source>
        <dbReference type="ARBA" id="ARBA00022777"/>
    </source>
</evidence>
<evidence type="ECO:0000256" key="3">
    <source>
        <dbReference type="ARBA" id="ARBA00022679"/>
    </source>
</evidence>
<feature type="compositionally biased region" description="Basic and acidic residues" evidence="7">
    <location>
        <begin position="160"/>
        <end position="175"/>
    </location>
</feature>
<reference evidence="9 10" key="1">
    <citation type="submission" date="2019-01" db="EMBL/GenBank/DDBJ databases">
        <title>Genome Assembly of Collichthys lucidus.</title>
        <authorList>
            <person name="Cai M."/>
            <person name="Xiao S."/>
        </authorList>
    </citation>
    <scope>NUCLEOTIDE SEQUENCE [LARGE SCALE GENOMIC DNA]</scope>
    <source>
        <strain evidence="9">JT15FE1705JMU</strain>
        <tissue evidence="9">Muscle</tissue>
    </source>
</reference>
<dbReference type="EC" id="2.7.11.1" evidence="1"/>
<dbReference type="GO" id="GO:0004674">
    <property type="term" value="F:protein serine/threonine kinase activity"/>
    <property type="evidence" value="ECO:0007669"/>
    <property type="project" value="UniProtKB-KW"/>
</dbReference>
<accession>A0A4U5TUF5</accession>
<evidence type="ECO:0000256" key="6">
    <source>
        <dbReference type="ARBA" id="ARBA00022840"/>
    </source>
</evidence>
<keyword evidence="10" id="KW-1185">Reference proteome</keyword>
<dbReference type="STRING" id="240159.A0A4U5TUF5"/>
<keyword evidence="6" id="KW-0067">ATP-binding</keyword>
<keyword evidence="3" id="KW-0808">Transferase</keyword>
<feature type="domain" description="CRIB" evidence="8">
    <location>
        <begin position="45"/>
        <end position="58"/>
    </location>
</feature>
<dbReference type="AlphaFoldDB" id="A0A4U5TUF5"/>
<evidence type="ECO:0000256" key="7">
    <source>
        <dbReference type="SAM" id="MobiDB-lite"/>
    </source>
</evidence>
<dbReference type="Gene3D" id="3.90.810.10">
    <property type="entry name" value="CRIB domain"/>
    <property type="match status" value="1"/>
</dbReference>
<evidence type="ECO:0000256" key="4">
    <source>
        <dbReference type="ARBA" id="ARBA00022741"/>
    </source>
</evidence>
<evidence type="ECO:0000259" key="8">
    <source>
        <dbReference type="PROSITE" id="PS50108"/>
    </source>
</evidence>
<dbReference type="Proteomes" id="UP000298787">
    <property type="component" value="Unassembled WGS sequence"/>
</dbReference>
<evidence type="ECO:0000313" key="9">
    <source>
        <dbReference type="EMBL" id="TKS65063.1"/>
    </source>
</evidence>
<dbReference type="PROSITE" id="PS50108">
    <property type="entry name" value="CRIB"/>
    <property type="match status" value="1"/>
</dbReference>
<dbReference type="InterPro" id="IPR036936">
    <property type="entry name" value="CRIB_dom_sf"/>
</dbReference>
<keyword evidence="2" id="KW-0723">Serine/threonine-protein kinase</keyword>
<protein>
    <recommendedName>
        <fullName evidence="1">non-specific serine/threonine protein kinase</fullName>
        <ecNumber evidence="1">2.7.11.1</ecNumber>
    </recommendedName>
</protein>
<evidence type="ECO:0000256" key="2">
    <source>
        <dbReference type="ARBA" id="ARBA00022527"/>
    </source>
</evidence>
<keyword evidence="4" id="KW-0547">Nucleotide-binding</keyword>
<sequence length="175" mass="19715">MQTGEFSPGLFGRFVEEEQVSSLLSRRCVATAMFQRRKKKRRPEISAPQDFQHRVHTSFDDATGRYVGLPPQWQSVIDTLRRPRPLEEHVTTLLHVPACNAHVDRCTGVNKEPTSASVSTIFKYSPIMHHGEEDRKADDAPPLARTVKAPITASAASHGNESERRIQPDTRRASF</sequence>
<feature type="region of interest" description="Disordered" evidence="7">
    <location>
        <begin position="131"/>
        <end position="175"/>
    </location>
</feature>
<dbReference type="SMART" id="SM00285">
    <property type="entry name" value="PBD"/>
    <property type="match status" value="1"/>
</dbReference>